<accession>A0A853CTW0</accession>
<sequence length="201" mass="20610">MTAYQGARTTARPRSLLQLALGTVAAGAVGALVVVAFSPFSAATAAFSPPLYALIAGAYSVVPFLARRVLDYTWAATTVGVVAAVLAAPFSPIGILIVVLFVGAGAAYDSVLWCLTRGRADRRAPGWAYAVAALVSALVLFLVSYPVLSPAHRVPLILAATFGGRAAGQLAAAGAGAAIHRLLARRPLARGPLGHRGRARR</sequence>
<name>A0A853CTW0_9MICO</name>
<feature type="transmembrane region" description="Helical" evidence="1">
    <location>
        <begin position="127"/>
        <end position="148"/>
    </location>
</feature>
<feature type="transmembrane region" description="Helical" evidence="1">
    <location>
        <begin position="154"/>
        <end position="179"/>
    </location>
</feature>
<dbReference type="RefSeq" id="WP_179604651.1">
    <property type="nucleotide sequence ID" value="NZ_BAABEH010000001.1"/>
</dbReference>
<proteinExistence type="predicted"/>
<evidence type="ECO:0000313" key="2">
    <source>
        <dbReference type="EMBL" id="NYJ22624.1"/>
    </source>
</evidence>
<feature type="transmembrane region" description="Helical" evidence="1">
    <location>
        <begin position="93"/>
        <end position="115"/>
    </location>
</feature>
<evidence type="ECO:0000256" key="1">
    <source>
        <dbReference type="SAM" id="Phobius"/>
    </source>
</evidence>
<comment type="caution">
    <text evidence="2">The sequence shown here is derived from an EMBL/GenBank/DDBJ whole genome shotgun (WGS) entry which is preliminary data.</text>
</comment>
<dbReference type="AlphaFoldDB" id="A0A853CTW0"/>
<protein>
    <submittedName>
        <fullName evidence="2">Uncharacterized membrane protein HdeD (DUF308 family)</fullName>
    </submittedName>
</protein>
<gene>
    <name evidence="2" type="ORF">HNR13_000911</name>
</gene>
<dbReference type="Proteomes" id="UP000578352">
    <property type="component" value="Unassembled WGS sequence"/>
</dbReference>
<feature type="transmembrane region" description="Helical" evidence="1">
    <location>
        <begin position="16"/>
        <end position="37"/>
    </location>
</feature>
<keyword evidence="1" id="KW-0812">Transmembrane</keyword>
<evidence type="ECO:0000313" key="3">
    <source>
        <dbReference type="Proteomes" id="UP000578352"/>
    </source>
</evidence>
<feature type="transmembrane region" description="Helical" evidence="1">
    <location>
        <begin position="43"/>
        <end position="62"/>
    </location>
</feature>
<organism evidence="2 3">
    <name type="scientific">Leifsonia shinshuensis</name>
    <dbReference type="NCBI Taxonomy" id="150026"/>
    <lineage>
        <taxon>Bacteria</taxon>
        <taxon>Bacillati</taxon>
        <taxon>Actinomycetota</taxon>
        <taxon>Actinomycetes</taxon>
        <taxon>Micrococcales</taxon>
        <taxon>Microbacteriaceae</taxon>
        <taxon>Leifsonia</taxon>
    </lineage>
</organism>
<feature type="transmembrane region" description="Helical" evidence="1">
    <location>
        <begin position="69"/>
        <end position="87"/>
    </location>
</feature>
<dbReference type="EMBL" id="JACCFL010000001">
    <property type="protein sequence ID" value="NYJ22624.1"/>
    <property type="molecule type" value="Genomic_DNA"/>
</dbReference>
<keyword evidence="1" id="KW-1133">Transmembrane helix</keyword>
<reference evidence="2 3" key="1">
    <citation type="submission" date="2020-07" db="EMBL/GenBank/DDBJ databases">
        <title>Sequencing the genomes of 1000 actinobacteria strains.</title>
        <authorList>
            <person name="Klenk H.-P."/>
        </authorList>
    </citation>
    <scope>NUCLEOTIDE SEQUENCE [LARGE SCALE GENOMIC DNA]</scope>
    <source>
        <strain evidence="2 3">DSM 15165</strain>
    </source>
</reference>
<keyword evidence="1" id="KW-0472">Membrane</keyword>